<dbReference type="EMBL" id="JTCM02000006">
    <property type="protein sequence ID" value="NEU71959.1"/>
    <property type="molecule type" value="Genomic_DNA"/>
</dbReference>
<name>A0A846H5U0_9CYAN</name>
<dbReference type="RefSeq" id="WP_039743802.1">
    <property type="nucleotide sequence ID" value="NZ_JTCM02000006.1"/>
</dbReference>
<evidence type="ECO:0000256" key="1">
    <source>
        <dbReference type="SAM" id="MobiDB-lite"/>
    </source>
</evidence>
<gene>
    <name evidence="3" type="ORF">PI95_005045</name>
</gene>
<protein>
    <submittedName>
        <fullName evidence="3">DUF4114 domain-containing protein</fullName>
    </submittedName>
</protein>
<dbReference type="Pfam" id="PF13448">
    <property type="entry name" value="DUF4114"/>
    <property type="match status" value="1"/>
</dbReference>
<organism evidence="3 4">
    <name type="scientific">Hassallia byssoidea VB512170</name>
    <dbReference type="NCBI Taxonomy" id="1304833"/>
    <lineage>
        <taxon>Bacteria</taxon>
        <taxon>Bacillati</taxon>
        <taxon>Cyanobacteriota</taxon>
        <taxon>Cyanophyceae</taxon>
        <taxon>Nostocales</taxon>
        <taxon>Tolypothrichaceae</taxon>
        <taxon>Hassallia</taxon>
    </lineage>
</organism>
<accession>A0A846H5U0</accession>
<evidence type="ECO:0000313" key="4">
    <source>
        <dbReference type="Proteomes" id="UP000031549"/>
    </source>
</evidence>
<dbReference type="InterPro" id="IPR025193">
    <property type="entry name" value="DUF4114"/>
</dbReference>
<keyword evidence="4" id="KW-1185">Reference proteome</keyword>
<feature type="domain" description="DUF4114" evidence="2">
    <location>
        <begin position="175"/>
        <end position="258"/>
    </location>
</feature>
<comment type="caution">
    <text evidence="3">The sequence shown here is derived from an EMBL/GenBank/DDBJ whole genome shotgun (WGS) entry which is preliminary data.</text>
</comment>
<proteinExistence type="predicted"/>
<evidence type="ECO:0000313" key="3">
    <source>
        <dbReference type="EMBL" id="NEU71959.1"/>
    </source>
</evidence>
<reference evidence="3 4" key="1">
    <citation type="journal article" date="2015" name="Genome Announc.">
        <title>Draft Genome Sequence of Cyanobacterium Hassallia byssoidea Strain VB512170, Isolated from Monuments in India.</title>
        <authorList>
            <person name="Singh D."/>
            <person name="Chandrababunaidu M.M."/>
            <person name="Panda A."/>
            <person name="Sen D."/>
            <person name="Bhattacharyya S."/>
            <person name="Adhikary S.P."/>
            <person name="Tripathy S."/>
        </authorList>
    </citation>
    <scope>NUCLEOTIDE SEQUENCE [LARGE SCALE GENOMIC DNA]</scope>
    <source>
        <strain evidence="3 4">VB512170</strain>
    </source>
</reference>
<evidence type="ECO:0000259" key="2">
    <source>
        <dbReference type="Pfam" id="PF13448"/>
    </source>
</evidence>
<dbReference type="AlphaFoldDB" id="A0A846H5U0"/>
<sequence>MAFANSGNSSDLFNNISNSLGIDSLSASNSSLQVSTDYANALNINNYFKGSSSSPVIESANLETQFPVNSVTSSNAPFTSGWYTVGSTGKVSFDYLFDGGAYEGELAIFSLEGMGQYQLGSTGFIQEAVRRSLSDSLLGHVVISDSDEAARFSGNLKWDANHNLGEYRGLKNFAMRPGDQFGIMQVPNGKVQELLNNPDIEGDKHPLFSLAPNNPLAASQFAQFRDINGSGRIFAMEDLRQDGTSDNDFNDFVFYMEGAIGDAPLLDNLIDKNHDWRSADVGKKISEWNPTPPDSNDKIGRPIPPDNRIKPPDNTIKPPSFQDGDLVKGSDEKVYLIQSSSRRLIPNPGIFQEMGFKKDAIKTLDDKDLNSISVGDNLPIPAQYQESANVANEWRSDLYWWDGNGTPSLDFSSNSNNLFATLNLGENTRGDGKKGINFDWGAGSPKGDDKLLNDNFAIAAYTEATFDGGTYNFQASGDDGFQVFVKKKGTDEPTYLTSKDKWQQAYGSPWKTEATLQGNYELYFIYYEERGDARFNLSWEKKAMVPKPPVVTPPLPDLIKPPIIEPPTPPTERSFSKKVLFNLIDQDLGGKGQVNNPSLNLGDSINLLEKYPVGVGNLSSTFDWKVQAFLSNGNFDVKLPSVFDISYVDAVSSGSTATIKFKSVLEDATLSTDIGLSLLGLAKLKAELNDPVVPLPIPLKLEFGREFDAIPELSQLAKSPISFDLGLGATDNYIEENQLFAEDDAFQSFDIVKFFALAANVGVALTGGGAALIPIIKVVEEALEAAGISIDAGLNINQASTLDIKGFEIDFDEDKTGDELQVPIGEEKEIEVQIPSNYRAGETFKVIPKVRPITEFISQLNFTGKLEGSFDPKWIPGFDTEISLGEFGFPDPPFTVPFSDKFDPFQRFSPYIYLPEINFSIV</sequence>
<feature type="region of interest" description="Disordered" evidence="1">
    <location>
        <begin position="284"/>
        <end position="324"/>
    </location>
</feature>
<dbReference type="Proteomes" id="UP000031549">
    <property type="component" value="Unassembled WGS sequence"/>
</dbReference>